<accession>A0A2R5HEU1</accession>
<sequence length="244" mass="28240">MSELEKNYALFAQVYDAIMDDSLYEKWYDFSVRHFSPYTHKILELACGTGILTEKFVSEHYELTGLDLSPEMLELAKTRVSNADFELGDMRKLDFKADFDAVTCFSDSLCYLADEDELKATFAGVYRGLREGGTFIFDVHSTYQTDEVFPGHAYHDNAEDFAFVWDTYAGEVPHSVAHELTFFVKEEDGRFMRKDELHEERTYPIEVYRSLLEEVGFKDVQVFADFEDEAPGPESLRWFFVAKG</sequence>
<dbReference type="PANTHER" id="PTHR43861">
    <property type="entry name" value="TRANS-ACONITATE 2-METHYLTRANSFERASE-RELATED"/>
    <property type="match status" value="1"/>
</dbReference>
<feature type="domain" description="Methyltransferase" evidence="2">
    <location>
        <begin position="42"/>
        <end position="133"/>
    </location>
</feature>
<evidence type="ECO:0000256" key="1">
    <source>
        <dbReference type="ARBA" id="ARBA00022679"/>
    </source>
</evidence>
<comment type="caution">
    <text evidence="3">The sequence shown here is derived from an EMBL/GenBank/DDBJ whole genome shotgun (WGS) entry which is preliminary data.</text>
</comment>
<organism evidence="3 4">
    <name type="scientific">Lactococcus termiticola</name>
    <dbReference type="NCBI Taxonomy" id="2169526"/>
    <lineage>
        <taxon>Bacteria</taxon>
        <taxon>Bacillati</taxon>
        <taxon>Bacillota</taxon>
        <taxon>Bacilli</taxon>
        <taxon>Lactobacillales</taxon>
        <taxon>Streptococcaceae</taxon>
        <taxon>Lactococcus</taxon>
    </lineage>
</organism>
<name>A0A2R5HEU1_9LACT</name>
<dbReference type="GO" id="GO:0008168">
    <property type="term" value="F:methyltransferase activity"/>
    <property type="evidence" value="ECO:0007669"/>
    <property type="project" value="UniProtKB-KW"/>
</dbReference>
<evidence type="ECO:0000313" key="4">
    <source>
        <dbReference type="Proteomes" id="UP000245021"/>
    </source>
</evidence>
<dbReference type="Gene3D" id="2.20.25.110">
    <property type="entry name" value="S-adenosyl-L-methionine-dependent methyltransferases"/>
    <property type="match status" value="1"/>
</dbReference>
<reference evidence="3 4" key="1">
    <citation type="journal article" date="2018" name="Genome Announc.">
        <title>Draft Genome Sequence of Lactococcus sp. Strain NtB2 (JCM 32569), Isolated from the Gut of the Higher Termite Nasutitermes takasagoensis.</title>
        <authorList>
            <person name="Noda S."/>
            <person name="Aihara C."/>
            <person name="Yuki M."/>
            <person name="Ohkuma M."/>
        </authorList>
    </citation>
    <scope>NUCLEOTIDE SEQUENCE [LARGE SCALE GENOMIC DNA]</scope>
    <source>
        <strain evidence="3 4">NtB2</strain>
    </source>
</reference>
<dbReference type="EMBL" id="BFFO01000003">
    <property type="protein sequence ID" value="GBG96587.1"/>
    <property type="molecule type" value="Genomic_DNA"/>
</dbReference>
<protein>
    <submittedName>
        <fullName evidence="3">SAM-dependent methyltransferase</fullName>
    </submittedName>
</protein>
<keyword evidence="1 3" id="KW-0808">Transferase</keyword>
<proteinExistence type="predicted"/>
<evidence type="ECO:0000259" key="2">
    <source>
        <dbReference type="Pfam" id="PF13649"/>
    </source>
</evidence>
<dbReference type="Pfam" id="PF13649">
    <property type="entry name" value="Methyltransf_25"/>
    <property type="match status" value="1"/>
</dbReference>
<dbReference type="InterPro" id="IPR041698">
    <property type="entry name" value="Methyltransf_25"/>
</dbReference>
<dbReference type="AlphaFoldDB" id="A0A2R5HEU1"/>
<evidence type="ECO:0000313" key="3">
    <source>
        <dbReference type="EMBL" id="GBG96587.1"/>
    </source>
</evidence>
<dbReference type="SUPFAM" id="SSF53335">
    <property type="entry name" value="S-adenosyl-L-methionine-dependent methyltransferases"/>
    <property type="match status" value="1"/>
</dbReference>
<dbReference type="GO" id="GO:0032259">
    <property type="term" value="P:methylation"/>
    <property type="evidence" value="ECO:0007669"/>
    <property type="project" value="UniProtKB-KW"/>
</dbReference>
<keyword evidence="4" id="KW-1185">Reference proteome</keyword>
<dbReference type="Gene3D" id="3.40.50.150">
    <property type="entry name" value="Vaccinia Virus protein VP39"/>
    <property type="match status" value="1"/>
</dbReference>
<dbReference type="CDD" id="cd02440">
    <property type="entry name" value="AdoMet_MTases"/>
    <property type="match status" value="1"/>
</dbReference>
<dbReference type="OrthoDB" id="9811589at2"/>
<dbReference type="Proteomes" id="UP000245021">
    <property type="component" value="Unassembled WGS sequence"/>
</dbReference>
<keyword evidence="3" id="KW-0489">Methyltransferase</keyword>
<dbReference type="InterPro" id="IPR029063">
    <property type="entry name" value="SAM-dependent_MTases_sf"/>
</dbReference>
<gene>
    <name evidence="3" type="primary">smtA_1</name>
    <name evidence="3" type="ORF">NtB2_00700</name>
</gene>